<dbReference type="AlphaFoldDB" id="A0A9W7D6S4"/>
<name>A0A9W7D6S4_9STRA</name>
<evidence type="ECO:0000313" key="3">
    <source>
        <dbReference type="Proteomes" id="UP001165121"/>
    </source>
</evidence>
<dbReference type="OrthoDB" id="119452at2759"/>
<sequence length="387" mass="44431">MSTDAAFLDEVDDFLVSFELPTLPNLRPMDDDAVSTPQDAPKLPDCTAGRKTQPQPLDAAAKLQLMREKDRKRRSGYRERRKLEKATLEKEVGGLSAQLLELQRARRAKRSLASSAWEMVAKRQLQARVDAEEKQRRLITAVESQANAIEQFKDILHCRLGALTDVDDAGYKQKRIRFEPSDAEFYKAFENDLDGIYAQTDAMLQQYGLNSMERGWDGPRRKWTEEGANGYYTYADAHVMPFDYKHVCKFTWKVAQMAHRQEGREHYEGMKDPENTSAIKFRVSTHLRSGRVVSVLQRAVSRRYIREDRSVVVWRSFSEGEGMFSGMHADECGWCVAIPLPSSPNAKPLMRTLMRHVPMHFSSKVRCSSLLGWFSMQGRRMPLKSRV</sequence>
<feature type="region of interest" description="Disordered" evidence="1">
    <location>
        <begin position="28"/>
        <end position="55"/>
    </location>
</feature>
<proteinExistence type="predicted"/>
<reference evidence="2" key="1">
    <citation type="submission" date="2023-04" db="EMBL/GenBank/DDBJ databases">
        <title>Phytophthora fragariaefolia NBRC 109709.</title>
        <authorList>
            <person name="Ichikawa N."/>
            <person name="Sato H."/>
            <person name="Tonouchi N."/>
        </authorList>
    </citation>
    <scope>NUCLEOTIDE SEQUENCE</scope>
    <source>
        <strain evidence="2">NBRC 109709</strain>
    </source>
</reference>
<gene>
    <name evidence="2" type="ORF">Pfra01_002698200</name>
</gene>
<evidence type="ECO:0000256" key="1">
    <source>
        <dbReference type="SAM" id="MobiDB-lite"/>
    </source>
</evidence>
<dbReference type="EMBL" id="BSXT01006077">
    <property type="protein sequence ID" value="GMF61918.1"/>
    <property type="molecule type" value="Genomic_DNA"/>
</dbReference>
<evidence type="ECO:0000313" key="2">
    <source>
        <dbReference type="EMBL" id="GMF61918.1"/>
    </source>
</evidence>
<comment type="caution">
    <text evidence="2">The sequence shown here is derived from an EMBL/GenBank/DDBJ whole genome shotgun (WGS) entry which is preliminary data.</text>
</comment>
<accession>A0A9W7D6S4</accession>
<dbReference type="Proteomes" id="UP001165121">
    <property type="component" value="Unassembled WGS sequence"/>
</dbReference>
<organism evidence="2 3">
    <name type="scientific">Phytophthora fragariaefolia</name>
    <dbReference type="NCBI Taxonomy" id="1490495"/>
    <lineage>
        <taxon>Eukaryota</taxon>
        <taxon>Sar</taxon>
        <taxon>Stramenopiles</taxon>
        <taxon>Oomycota</taxon>
        <taxon>Peronosporomycetes</taxon>
        <taxon>Peronosporales</taxon>
        <taxon>Peronosporaceae</taxon>
        <taxon>Phytophthora</taxon>
    </lineage>
</organism>
<keyword evidence="3" id="KW-1185">Reference proteome</keyword>
<protein>
    <submittedName>
        <fullName evidence="2">Unnamed protein product</fullName>
    </submittedName>
</protein>